<dbReference type="AlphaFoldDB" id="A0A131ZUX2"/>
<evidence type="ECO:0000313" key="5">
    <source>
        <dbReference type="EMBL" id="KPM02596.1"/>
    </source>
</evidence>
<keyword evidence="4" id="KW-0539">Nucleus</keyword>
<name>A0A131ZUX2_SARSC</name>
<comment type="subcellular location">
    <subcellularLocation>
        <location evidence="1">Nucleus</location>
    </subcellularLocation>
</comment>
<dbReference type="InterPro" id="IPR009088">
    <property type="entry name" value="TFIIA_b-brl"/>
</dbReference>
<evidence type="ECO:0000256" key="4">
    <source>
        <dbReference type="ARBA" id="ARBA00023242"/>
    </source>
</evidence>
<evidence type="ECO:0000256" key="1">
    <source>
        <dbReference type="ARBA" id="ARBA00004123"/>
    </source>
</evidence>
<protein>
    <submittedName>
        <fullName evidence="5">Transcription initiation factor IIA subunit 1-like protein 1</fullName>
    </submittedName>
</protein>
<dbReference type="EMBL" id="JXLN01002337">
    <property type="protein sequence ID" value="KPM02596.1"/>
    <property type="molecule type" value="Genomic_DNA"/>
</dbReference>
<sequence>MIQGGPKVVLLPNNLMASNATPGQLVIHPEFLNLPHNSVIAGGQQVFPAAGIQYIQGPPGSAGQTSVLAAPLHQEPLNSEDDVSDEDPVELFETDNVVVCQYDKITRSRNKWKFHFKDGIMNLQGKDYVFSRAVGDAEW</sequence>
<dbReference type="VEuPathDB" id="VectorBase:SSCA005440"/>
<reference evidence="5 6" key="1">
    <citation type="journal article" date="2015" name="Parasit. Vectors">
        <title>Draft genome of the scabies mite.</title>
        <authorList>
            <person name="Rider S.D.Jr."/>
            <person name="Morgan M.S."/>
            <person name="Arlian L.G."/>
        </authorList>
    </citation>
    <scope>NUCLEOTIDE SEQUENCE [LARGE SCALE GENOMIC DNA]</scope>
    <source>
        <strain evidence="5">Arlian Lab</strain>
    </source>
</reference>
<dbReference type="FunFam" id="2.30.18.10:FF:000002">
    <property type="entry name" value="Transcription initiation factor IIA subunit 1"/>
    <property type="match status" value="1"/>
</dbReference>
<evidence type="ECO:0000256" key="3">
    <source>
        <dbReference type="ARBA" id="ARBA00023163"/>
    </source>
</evidence>
<dbReference type="GO" id="GO:0005672">
    <property type="term" value="C:transcription factor TFIIA complex"/>
    <property type="evidence" value="ECO:0007669"/>
    <property type="project" value="InterPro"/>
</dbReference>
<dbReference type="Gene3D" id="2.30.18.10">
    <property type="entry name" value="Transcription factor IIA (TFIIA), beta-barrel domain"/>
    <property type="match status" value="1"/>
</dbReference>
<keyword evidence="3" id="KW-0804">Transcription</keyword>
<dbReference type="GO" id="GO:0006367">
    <property type="term" value="P:transcription initiation at RNA polymerase II promoter"/>
    <property type="evidence" value="ECO:0007669"/>
    <property type="project" value="InterPro"/>
</dbReference>
<evidence type="ECO:0000313" key="6">
    <source>
        <dbReference type="Proteomes" id="UP000616769"/>
    </source>
</evidence>
<accession>A0A131ZUX2</accession>
<comment type="caution">
    <text evidence="5">The sequence shown here is derived from an EMBL/GenBank/DDBJ whole genome shotgun (WGS) entry which is preliminary data.</text>
</comment>
<dbReference type="SMART" id="SM01371">
    <property type="entry name" value="TFIIA"/>
    <property type="match status" value="1"/>
</dbReference>
<dbReference type="OrthoDB" id="6275927at2759"/>
<organism evidence="5 6">
    <name type="scientific">Sarcoptes scabiei</name>
    <name type="common">Itch mite</name>
    <name type="synonym">Acarus scabiei</name>
    <dbReference type="NCBI Taxonomy" id="52283"/>
    <lineage>
        <taxon>Eukaryota</taxon>
        <taxon>Metazoa</taxon>
        <taxon>Ecdysozoa</taxon>
        <taxon>Arthropoda</taxon>
        <taxon>Chelicerata</taxon>
        <taxon>Arachnida</taxon>
        <taxon>Acari</taxon>
        <taxon>Acariformes</taxon>
        <taxon>Sarcoptiformes</taxon>
        <taxon>Astigmata</taxon>
        <taxon>Psoroptidia</taxon>
        <taxon>Sarcoptoidea</taxon>
        <taxon>Sarcoptidae</taxon>
        <taxon>Sarcoptinae</taxon>
        <taxon>Sarcoptes</taxon>
    </lineage>
</organism>
<evidence type="ECO:0000256" key="2">
    <source>
        <dbReference type="ARBA" id="ARBA00010059"/>
    </source>
</evidence>
<proteinExistence type="inferred from homology"/>
<gene>
    <name evidence="5" type="ORF">QR98_0010120</name>
</gene>
<dbReference type="PANTHER" id="PTHR12694:SF8">
    <property type="entry name" value="TRANSCRIPTION INITIATION FACTOR IIA SUBUNIT 1"/>
    <property type="match status" value="1"/>
</dbReference>
<comment type="similarity">
    <text evidence="2">Belongs to the TFIIA subunit 1 family.</text>
</comment>
<dbReference type="PANTHER" id="PTHR12694">
    <property type="entry name" value="TRANSCRIPTION INITIATION FACTOR IIA SUBUNIT 1"/>
    <property type="match status" value="1"/>
</dbReference>
<dbReference type="InterPro" id="IPR004855">
    <property type="entry name" value="TFIIA_asu/bsu"/>
</dbReference>
<dbReference type="Proteomes" id="UP000616769">
    <property type="component" value="Unassembled WGS sequence"/>
</dbReference>
<dbReference type="SUPFAM" id="SSF50784">
    <property type="entry name" value="Transcription factor IIA (TFIIA), beta-barrel domain"/>
    <property type="match status" value="1"/>
</dbReference>
<dbReference type="CDD" id="cd07976">
    <property type="entry name" value="TFIIA_alpha_beta_like"/>
    <property type="match status" value="1"/>
</dbReference>
<dbReference type="Pfam" id="PF03153">
    <property type="entry name" value="TFIIA"/>
    <property type="match status" value="1"/>
</dbReference>